<keyword evidence="2" id="KW-0472">Membrane</keyword>
<dbReference type="EMBL" id="JAPDIA010000003">
    <property type="protein sequence ID" value="MDG0810867.1"/>
    <property type="molecule type" value="Genomic_DNA"/>
</dbReference>
<dbReference type="AlphaFoldDB" id="A0A9X4QUU5"/>
<dbReference type="NCBIfam" id="TIGR00254">
    <property type="entry name" value="GGDEF"/>
    <property type="match status" value="1"/>
</dbReference>
<dbReference type="CDD" id="cd01949">
    <property type="entry name" value="GGDEF"/>
    <property type="match status" value="1"/>
</dbReference>
<dbReference type="SUPFAM" id="SSF55785">
    <property type="entry name" value="PYP-like sensor domain (PAS domain)"/>
    <property type="match status" value="1"/>
</dbReference>
<dbReference type="Gene3D" id="3.30.70.270">
    <property type="match status" value="1"/>
</dbReference>
<evidence type="ECO:0000259" key="3">
    <source>
        <dbReference type="PROSITE" id="PS50113"/>
    </source>
</evidence>
<dbReference type="FunFam" id="3.30.70.270:FF:000001">
    <property type="entry name" value="Diguanylate cyclase domain protein"/>
    <property type="match status" value="1"/>
</dbReference>
<name>A0A9X4QUU5_9BACL</name>
<dbReference type="InterPro" id="IPR043128">
    <property type="entry name" value="Rev_trsase/Diguanyl_cyclase"/>
</dbReference>
<feature type="transmembrane region" description="Helical" evidence="2">
    <location>
        <begin position="137"/>
        <end position="156"/>
    </location>
</feature>
<feature type="transmembrane region" description="Helical" evidence="2">
    <location>
        <begin position="33"/>
        <end position="51"/>
    </location>
</feature>
<evidence type="ECO:0000259" key="4">
    <source>
        <dbReference type="PROSITE" id="PS50887"/>
    </source>
</evidence>
<feature type="transmembrane region" description="Helical" evidence="2">
    <location>
        <begin position="63"/>
        <end position="86"/>
    </location>
</feature>
<dbReference type="PANTHER" id="PTHR45138:SF9">
    <property type="entry name" value="DIGUANYLATE CYCLASE DGCM-RELATED"/>
    <property type="match status" value="1"/>
</dbReference>
<keyword evidence="5" id="KW-0808">Transferase</keyword>
<dbReference type="InterPro" id="IPR050469">
    <property type="entry name" value="Diguanylate_Cyclase"/>
</dbReference>
<dbReference type="InterPro" id="IPR029787">
    <property type="entry name" value="Nucleotide_cyclase"/>
</dbReference>
<dbReference type="Proteomes" id="UP001153404">
    <property type="component" value="Unassembled WGS sequence"/>
</dbReference>
<comment type="caution">
    <text evidence="5">The sequence shown here is derived from an EMBL/GenBank/DDBJ whole genome shotgun (WGS) entry which is preliminary data.</text>
</comment>
<dbReference type="GO" id="GO:0052621">
    <property type="term" value="F:diguanylate cyclase activity"/>
    <property type="evidence" value="ECO:0007669"/>
    <property type="project" value="UniProtKB-EC"/>
</dbReference>
<organism evidence="5 6">
    <name type="scientific">Cohnella rhizosphaerae</name>
    <dbReference type="NCBI Taxonomy" id="1457232"/>
    <lineage>
        <taxon>Bacteria</taxon>
        <taxon>Bacillati</taxon>
        <taxon>Bacillota</taxon>
        <taxon>Bacilli</taxon>
        <taxon>Bacillales</taxon>
        <taxon>Paenibacillaceae</taxon>
        <taxon>Cohnella</taxon>
    </lineage>
</organism>
<protein>
    <submittedName>
        <fullName evidence="5">Diguanylate cyclase</fullName>
        <ecNumber evidence="5">2.7.7.65</ecNumber>
    </submittedName>
</protein>
<evidence type="ECO:0000313" key="5">
    <source>
        <dbReference type="EMBL" id="MDG0810867.1"/>
    </source>
</evidence>
<dbReference type="SUPFAM" id="SSF55073">
    <property type="entry name" value="Nucleotide cyclase"/>
    <property type="match status" value="1"/>
</dbReference>
<dbReference type="InterPro" id="IPR031621">
    <property type="entry name" value="HisKA_7TM"/>
</dbReference>
<evidence type="ECO:0000256" key="2">
    <source>
        <dbReference type="SAM" id="Phobius"/>
    </source>
</evidence>
<proteinExistence type="predicted"/>
<dbReference type="EC" id="2.7.7.65" evidence="5"/>
<dbReference type="Pfam" id="PF16927">
    <property type="entry name" value="HisKA_7TM"/>
    <property type="match status" value="1"/>
</dbReference>
<feature type="transmembrane region" description="Helical" evidence="2">
    <location>
        <begin position="176"/>
        <end position="199"/>
    </location>
</feature>
<gene>
    <name evidence="5" type="ORF">OMP40_16955</name>
</gene>
<dbReference type="InterPro" id="IPR000160">
    <property type="entry name" value="GGDEF_dom"/>
</dbReference>
<dbReference type="PROSITE" id="PS50113">
    <property type="entry name" value="PAC"/>
    <property type="match status" value="1"/>
</dbReference>
<dbReference type="Pfam" id="PF00990">
    <property type="entry name" value="GGDEF"/>
    <property type="match status" value="1"/>
</dbReference>
<accession>A0A9X4QUU5</accession>
<dbReference type="PROSITE" id="PS50887">
    <property type="entry name" value="GGDEF"/>
    <property type="match status" value="1"/>
</dbReference>
<keyword evidence="5" id="KW-0548">Nucleotidyltransferase</keyword>
<feature type="transmembrane region" description="Helical" evidence="2">
    <location>
        <begin position="205"/>
        <end position="226"/>
    </location>
</feature>
<dbReference type="Gene3D" id="3.30.450.20">
    <property type="entry name" value="PAS domain"/>
    <property type="match status" value="1"/>
</dbReference>
<feature type="transmembrane region" description="Helical" evidence="2">
    <location>
        <begin position="98"/>
        <end position="117"/>
    </location>
</feature>
<evidence type="ECO:0000313" key="6">
    <source>
        <dbReference type="Proteomes" id="UP001153404"/>
    </source>
</evidence>
<dbReference type="InterPro" id="IPR035965">
    <property type="entry name" value="PAS-like_dom_sf"/>
</dbReference>
<feature type="transmembrane region" description="Helical" evidence="2">
    <location>
        <begin position="6"/>
        <end position="24"/>
    </location>
</feature>
<dbReference type="InterPro" id="IPR000700">
    <property type="entry name" value="PAS-assoc_C"/>
</dbReference>
<feature type="coiled-coil region" evidence="1">
    <location>
        <begin position="341"/>
        <end position="368"/>
    </location>
</feature>
<dbReference type="RefSeq" id="WP_277532948.1">
    <property type="nucleotide sequence ID" value="NZ_JAPDIA010000003.1"/>
</dbReference>
<keyword evidence="6" id="KW-1185">Reference proteome</keyword>
<keyword evidence="2" id="KW-0812">Transmembrane</keyword>
<keyword evidence="1" id="KW-0175">Coiled coil</keyword>
<feature type="domain" description="PAC" evidence="3">
    <location>
        <begin position="301"/>
        <end position="353"/>
    </location>
</feature>
<reference evidence="5" key="1">
    <citation type="submission" date="2022-10" db="EMBL/GenBank/DDBJ databases">
        <title>Comparative genomic analysis of Cohnella hashimotonis sp. nov., isolated from the International Space Station.</title>
        <authorList>
            <person name="Simpson A."/>
            <person name="Venkateswaran K."/>
        </authorList>
    </citation>
    <scope>NUCLEOTIDE SEQUENCE</scope>
    <source>
        <strain evidence="5">DSM 28161</strain>
    </source>
</reference>
<sequence>MEFIRPDFLLFVCLFVLLGLFIALNPISRTHKAYLAFHFIMMLWPLGQVGVRSTDIPSYQHFYLTVSFVALSLLGPGWLAFVLFLTKRTHYLRRPPRLLAFFMPALLCAASAIFNPFGQFLKPEDGQYADRQYGPLFWIMTFVQFAYFFIALLHMFNAHRTVRSLNERKQLATSLLGMFVLTVFAVLDLLFNVVLSPWLGVVQGLTSTGIVLSDICFVVAIYRYGVFDLVDTAKHKIFEQVETGIVVIDESCKVLDFNRSAVGFAHLVKGETFDLERILLSGQPANDVSEFLFRYRHHPEDRIRTEILLTDGPYRSVSLQISPLMDQFKSLQGRIVAFYDVTEQRKLIDEMNEKNEALHERNLELIAIQDELYRANKKLEKAAITDGLTGCFNRTFFQHYVEHEAFLCKQRGVPFSILLFDIDHFKQINDRYGHLAGDEVLRSTAEAARSALRSIDLLARYGGEEFTVFLPQTNRDEAQAVADRIMASVVGNEAWIAGEKISVTISMGIVTDGSDEAAAASDAGEERTDIAGELRALFAKVDVALYKAKNDGRNRVVVS</sequence>
<feature type="domain" description="GGDEF" evidence="4">
    <location>
        <begin position="413"/>
        <end position="559"/>
    </location>
</feature>
<dbReference type="SMART" id="SM00267">
    <property type="entry name" value="GGDEF"/>
    <property type="match status" value="1"/>
</dbReference>
<evidence type="ECO:0000256" key="1">
    <source>
        <dbReference type="SAM" id="Coils"/>
    </source>
</evidence>
<keyword evidence="2" id="KW-1133">Transmembrane helix</keyword>
<dbReference type="PANTHER" id="PTHR45138">
    <property type="entry name" value="REGULATORY COMPONENTS OF SENSORY TRANSDUCTION SYSTEM"/>
    <property type="match status" value="1"/>
</dbReference>